<dbReference type="SUPFAM" id="SSF50621">
    <property type="entry name" value="Alanine racemase C-terminal domain-like"/>
    <property type="match status" value="1"/>
</dbReference>
<dbReference type="GO" id="GO:0008784">
    <property type="term" value="F:alanine racemase activity"/>
    <property type="evidence" value="ECO:0007669"/>
    <property type="project" value="InterPro"/>
</dbReference>
<feature type="domain" description="Alanine racemase C-terminal" evidence="4">
    <location>
        <begin position="236"/>
        <end position="355"/>
    </location>
</feature>
<comment type="caution">
    <text evidence="5">The sequence shown here is derived from an EMBL/GenBank/DDBJ whole genome shotgun (WGS) entry which is preliminary data.</text>
</comment>
<dbReference type="PRINTS" id="PR00992">
    <property type="entry name" value="ALARACEMASE"/>
</dbReference>
<keyword evidence="6" id="KW-1185">Reference proteome</keyword>
<name>A0A8J6M8P5_9FIRM</name>
<dbReference type="SUPFAM" id="SSF51419">
    <property type="entry name" value="PLP-binding barrel"/>
    <property type="match status" value="1"/>
</dbReference>
<dbReference type="InterPro" id="IPR000821">
    <property type="entry name" value="Ala_racemase"/>
</dbReference>
<dbReference type="InterPro" id="IPR009006">
    <property type="entry name" value="Ala_racemase/Decarboxylase_C"/>
</dbReference>
<protein>
    <submittedName>
        <fullName evidence="5">Alanine racemase</fullName>
    </submittedName>
</protein>
<proteinExistence type="predicted"/>
<dbReference type="InterPro" id="IPR029066">
    <property type="entry name" value="PLP-binding_barrel"/>
</dbReference>
<comment type="cofactor">
    <cofactor evidence="1">
        <name>pyridoxal 5'-phosphate</name>
        <dbReference type="ChEBI" id="CHEBI:597326"/>
    </cofactor>
</comment>
<dbReference type="Pfam" id="PF00842">
    <property type="entry name" value="Ala_racemase_C"/>
    <property type="match status" value="1"/>
</dbReference>
<dbReference type="SMART" id="SM01005">
    <property type="entry name" value="Ala_racemase_C"/>
    <property type="match status" value="1"/>
</dbReference>
<dbReference type="PANTHER" id="PTHR30511">
    <property type="entry name" value="ALANINE RACEMASE"/>
    <property type="match status" value="1"/>
</dbReference>
<dbReference type="GO" id="GO:0006522">
    <property type="term" value="P:alanine metabolic process"/>
    <property type="evidence" value="ECO:0007669"/>
    <property type="project" value="InterPro"/>
</dbReference>
<evidence type="ECO:0000259" key="4">
    <source>
        <dbReference type="SMART" id="SM01005"/>
    </source>
</evidence>
<reference evidence="5" key="1">
    <citation type="submission" date="2020-08" db="EMBL/GenBank/DDBJ databases">
        <title>Genome public.</title>
        <authorList>
            <person name="Liu C."/>
            <person name="Sun Q."/>
        </authorList>
    </citation>
    <scope>NUCLEOTIDE SEQUENCE</scope>
    <source>
        <strain evidence="5">NSJ-23</strain>
    </source>
</reference>
<dbReference type="EMBL" id="JACOPO010000005">
    <property type="protein sequence ID" value="MBC5723037.1"/>
    <property type="molecule type" value="Genomic_DNA"/>
</dbReference>
<dbReference type="Pfam" id="PF01168">
    <property type="entry name" value="Ala_racemase_N"/>
    <property type="match status" value="1"/>
</dbReference>
<keyword evidence="3" id="KW-0413">Isomerase</keyword>
<evidence type="ECO:0000256" key="2">
    <source>
        <dbReference type="ARBA" id="ARBA00022898"/>
    </source>
</evidence>
<gene>
    <name evidence="5" type="ORF">H8S11_09445</name>
</gene>
<accession>A0A8J6M8P5</accession>
<evidence type="ECO:0000256" key="1">
    <source>
        <dbReference type="ARBA" id="ARBA00001933"/>
    </source>
</evidence>
<dbReference type="Gene3D" id="2.40.37.10">
    <property type="entry name" value="Lyase, Ornithine Decarboxylase, Chain A, domain 1"/>
    <property type="match status" value="1"/>
</dbReference>
<dbReference type="Proteomes" id="UP000628736">
    <property type="component" value="Unassembled WGS sequence"/>
</dbReference>
<dbReference type="GO" id="GO:0030170">
    <property type="term" value="F:pyridoxal phosphate binding"/>
    <property type="evidence" value="ECO:0007669"/>
    <property type="project" value="TreeGrafter"/>
</dbReference>
<dbReference type="GO" id="GO:0005829">
    <property type="term" value="C:cytosol"/>
    <property type="evidence" value="ECO:0007669"/>
    <property type="project" value="TreeGrafter"/>
</dbReference>
<evidence type="ECO:0000313" key="6">
    <source>
        <dbReference type="Proteomes" id="UP000628736"/>
    </source>
</evidence>
<dbReference type="Gene3D" id="3.20.20.10">
    <property type="entry name" value="Alanine racemase"/>
    <property type="match status" value="1"/>
</dbReference>
<keyword evidence="2" id="KW-0663">Pyridoxal phosphate</keyword>
<evidence type="ECO:0000256" key="3">
    <source>
        <dbReference type="ARBA" id="ARBA00023235"/>
    </source>
</evidence>
<dbReference type="PANTHER" id="PTHR30511:SF3">
    <property type="entry name" value="LYSINE RACEMASE"/>
    <property type="match status" value="1"/>
</dbReference>
<dbReference type="InterPro" id="IPR011079">
    <property type="entry name" value="Ala_racemase_C"/>
</dbReference>
<dbReference type="InterPro" id="IPR001608">
    <property type="entry name" value="Ala_racemase_N"/>
</dbReference>
<dbReference type="RefSeq" id="WP_147572491.1">
    <property type="nucleotide sequence ID" value="NZ_JACOPO010000005.1"/>
</dbReference>
<sequence>MRKLVIEKSAVKNNLAVIKERAAGAVIYGVLSGDGGGAGIAALAQLLRDEGIGHFAVSEVSEAQALREAGFVDEEILMLRSTTDREELERLVDLNAVCTISSVDTGMALNALAENRSTVVEAHIQVDTGMGFGGFLVGEPEKILLAYRSLPNVALSGIYTQLHAAQPNDPEAKQQLEQFHQVLDTIHAAGFETGVVHAAGSFSLLHDDSARLDGVRAGSAILGRCRRTRDDGLRTVGYGEAPLAEVRWLPRGHTIGADKPLVLKKPTRVAVLPVGYQNGFGVERPRQSGLTALLAQWRRSRRRTVRVGEQRARVLGPVGASETILDVTNMKCAYGDLAVFEMDPLFARGFVIEYR</sequence>
<evidence type="ECO:0000313" key="5">
    <source>
        <dbReference type="EMBL" id="MBC5723037.1"/>
    </source>
</evidence>
<organism evidence="5 6">
    <name type="scientific">Flintibacter hominis</name>
    <dbReference type="NCBI Taxonomy" id="2763048"/>
    <lineage>
        <taxon>Bacteria</taxon>
        <taxon>Bacillati</taxon>
        <taxon>Bacillota</taxon>
        <taxon>Clostridia</taxon>
        <taxon>Eubacteriales</taxon>
        <taxon>Flintibacter</taxon>
    </lineage>
</organism>
<dbReference type="AlphaFoldDB" id="A0A8J6M8P5"/>